<protein>
    <submittedName>
        <fullName evidence="6">ABC1 family protein</fullName>
    </submittedName>
</protein>
<evidence type="ECO:0000313" key="7">
    <source>
        <dbReference type="Proteomes" id="UP000009286"/>
    </source>
</evidence>
<dbReference type="GO" id="GO:0016740">
    <property type="term" value="F:transferase activity"/>
    <property type="evidence" value="ECO:0007669"/>
    <property type="project" value="UniProtKB-KW"/>
</dbReference>
<dbReference type="Proteomes" id="UP000009286">
    <property type="component" value="Chromosome"/>
</dbReference>
<dbReference type="RefSeq" id="WP_014101985.1">
    <property type="nucleotide sequence ID" value="NC_016026.1"/>
</dbReference>
<dbReference type="AlphaFoldDB" id="G2KS79"/>
<dbReference type="KEGG" id="mai:MICA_419"/>
<dbReference type="Pfam" id="PF03109">
    <property type="entry name" value="ABC1"/>
    <property type="match status" value="1"/>
</dbReference>
<dbReference type="SUPFAM" id="SSF56112">
    <property type="entry name" value="Protein kinase-like (PK-like)"/>
    <property type="match status" value="1"/>
</dbReference>
<name>G2KS79_MICAA</name>
<evidence type="ECO:0000256" key="2">
    <source>
        <dbReference type="ARBA" id="ARBA00022679"/>
    </source>
</evidence>
<dbReference type="InterPro" id="IPR034646">
    <property type="entry name" value="ADCK3_dom"/>
</dbReference>
<accession>G2KS79</accession>
<organism evidence="6 7">
    <name type="scientific">Micavibrio aeruginosavorus (strain ARL-13)</name>
    <dbReference type="NCBI Taxonomy" id="856793"/>
    <lineage>
        <taxon>Bacteria</taxon>
        <taxon>Pseudomonadati</taxon>
        <taxon>Bdellovibrionota</taxon>
        <taxon>Bdellovibrionia</taxon>
        <taxon>Bdellovibrionales</taxon>
        <taxon>Pseudobdellovibrionaceae</taxon>
        <taxon>Micavibrio</taxon>
    </lineage>
</organism>
<evidence type="ECO:0000259" key="5">
    <source>
        <dbReference type="Pfam" id="PF03109"/>
    </source>
</evidence>
<reference evidence="6 7" key="1">
    <citation type="journal article" date="2011" name="BMC Genomics">
        <title>Genomic insights into an obligate epibiotic bacterial predator: Micavibrio aeruginosavorus ARL-13.</title>
        <authorList>
            <person name="Wang Z."/>
            <person name="Kadouri D."/>
            <person name="Wu M."/>
        </authorList>
    </citation>
    <scope>NUCLEOTIDE SEQUENCE [LARGE SCALE GENOMIC DNA]</scope>
    <source>
        <strain evidence="6 7">ARL-13</strain>
    </source>
</reference>
<dbReference type="eggNOG" id="COG0661">
    <property type="taxonomic scope" value="Bacteria"/>
</dbReference>
<keyword evidence="2" id="KW-0808">Transferase</keyword>
<evidence type="ECO:0000256" key="3">
    <source>
        <dbReference type="ARBA" id="ARBA00022741"/>
    </source>
</evidence>
<dbReference type="PANTHER" id="PTHR43851:SF3">
    <property type="entry name" value="COENZYME Q8"/>
    <property type="match status" value="1"/>
</dbReference>
<dbReference type="PANTHER" id="PTHR43851">
    <property type="match status" value="1"/>
</dbReference>
<dbReference type="OrthoDB" id="9795390at2"/>
<dbReference type="GO" id="GO:0005524">
    <property type="term" value="F:ATP binding"/>
    <property type="evidence" value="ECO:0007669"/>
    <property type="project" value="UniProtKB-KW"/>
</dbReference>
<dbReference type="InterPro" id="IPR004147">
    <property type="entry name" value="ABC1_dom"/>
</dbReference>
<comment type="similarity">
    <text evidence="1">Belongs to the protein kinase superfamily. ADCK protein kinase family.</text>
</comment>
<dbReference type="InterPro" id="IPR051409">
    <property type="entry name" value="Atypical_kinase_ADCK"/>
</dbReference>
<sequence>MAHDPKNKSKKSGDGGSKIASRAARYAKVSGAMAGLAAKVAGERYLGLKIEREKHAEELLLALGGLKGPLMKVGQILATIPEALPPEYANALRQLQSNAPPMGWPFVRRRMKTELGADWESQFKSFEHDAAAAASLGQVHRAVLHDGTRVACKLQYPDMQSVIQADLNQLKLIFSLYEKHDKAISTKYIHDELSARLFEEMDYALEARHCKLYGNMLADEKAVHVPRVIDDLSTDRLLTATWLDGEKILDYVDAHADQRNQIALNMFRAWYVPLYYYGVIHGDPHLGNYTVRDDLSINLMDFGCVRVFPPKFIGGVIDLYHALMNDDTARAVHAYETWGFNNLSKGHIETLNIWAKFLYGPVMEDRVRPIGEVTNGIYGRETATEVHERLRSLGGVTVPREFVFMDRAALGLGSVFLHLKAEVNWHRLFNEMIADFDVAALEKRQKAALKKAGLNQSH</sequence>
<dbReference type="HOGENOM" id="CLU_006533_9_3_5"/>
<evidence type="ECO:0000256" key="1">
    <source>
        <dbReference type="ARBA" id="ARBA00009670"/>
    </source>
</evidence>
<keyword evidence="7" id="KW-1185">Reference proteome</keyword>
<gene>
    <name evidence="6" type="ordered locus">MICA_419</name>
</gene>
<dbReference type="STRING" id="856793.MICA_419"/>
<evidence type="ECO:0000313" key="6">
    <source>
        <dbReference type="EMBL" id="AEP08762.1"/>
    </source>
</evidence>
<dbReference type="InterPro" id="IPR011009">
    <property type="entry name" value="Kinase-like_dom_sf"/>
</dbReference>
<evidence type="ECO:0000256" key="4">
    <source>
        <dbReference type="ARBA" id="ARBA00022840"/>
    </source>
</evidence>
<keyword evidence="4" id="KW-0067">ATP-binding</keyword>
<dbReference type="CDD" id="cd13970">
    <property type="entry name" value="ABC1_ADCK3"/>
    <property type="match status" value="1"/>
</dbReference>
<feature type="domain" description="ABC1 atypical kinase-like" evidence="5">
    <location>
        <begin position="94"/>
        <end position="332"/>
    </location>
</feature>
<proteinExistence type="inferred from homology"/>
<dbReference type="EMBL" id="CP002382">
    <property type="protein sequence ID" value="AEP08762.1"/>
    <property type="molecule type" value="Genomic_DNA"/>
</dbReference>
<keyword evidence="3" id="KW-0547">Nucleotide-binding</keyword>